<proteinExistence type="inferred from homology"/>
<dbReference type="InterPro" id="IPR011335">
    <property type="entry name" value="Restrct_endonuc-II-like"/>
</dbReference>
<protein>
    <recommendedName>
        <fullName evidence="2">UPF0102 protein FLL46_02755</fullName>
    </recommendedName>
</protein>
<dbReference type="PANTHER" id="PTHR34039:SF1">
    <property type="entry name" value="UPF0102 PROTEIN YRAN"/>
    <property type="match status" value="1"/>
</dbReference>
<gene>
    <name evidence="3" type="ORF">FLL46_02755</name>
</gene>
<dbReference type="NCBIfam" id="TIGR00252">
    <property type="entry name" value="YraN family protein"/>
    <property type="match status" value="1"/>
</dbReference>
<name>A0A545UK26_9GAMM</name>
<comment type="similarity">
    <text evidence="1 2">Belongs to the UPF0102 family.</text>
</comment>
<dbReference type="EMBL" id="VIKS01000001">
    <property type="protein sequence ID" value="TQV89817.1"/>
    <property type="molecule type" value="Genomic_DNA"/>
</dbReference>
<comment type="caution">
    <text evidence="3">The sequence shown here is derived from an EMBL/GenBank/DDBJ whole genome shotgun (WGS) entry which is preliminary data.</text>
</comment>
<reference evidence="3 4" key="1">
    <citation type="submission" date="2019-07" db="EMBL/GenBank/DDBJ databases">
        <title>Draft genome for Aliikangiella sp. M105.</title>
        <authorList>
            <person name="Wang G."/>
        </authorList>
    </citation>
    <scope>NUCLEOTIDE SEQUENCE [LARGE SCALE GENOMIC DNA]</scope>
    <source>
        <strain evidence="3 4">M105</strain>
    </source>
</reference>
<dbReference type="GO" id="GO:0003676">
    <property type="term" value="F:nucleic acid binding"/>
    <property type="evidence" value="ECO:0007669"/>
    <property type="project" value="InterPro"/>
</dbReference>
<sequence>MSNKISWNLSLPISIRHDELRELGLELFSKVNKREFGFQLESFACTQLKKSQCLIVENNFQCKLGEIDIIARDGQTLIFVEVRYRKQSSYGGAVASVDLRKQKKIIQTASFYLQQKKLTNKVSCRFDVFAIEGSAERLSYNWIKNAFTA</sequence>
<dbReference type="InterPro" id="IPR003509">
    <property type="entry name" value="UPF0102_YraN-like"/>
</dbReference>
<dbReference type="Pfam" id="PF02021">
    <property type="entry name" value="UPF0102"/>
    <property type="match status" value="1"/>
</dbReference>
<evidence type="ECO:0000313" key="3">
    <source>
        <dbReference type="EMBL" id="TQV89817.1"/>
    </source>
</evidence>
<dbReference type="Gene3D" id="3.40.1350.10">
    <property type="match status" value="1"/>
</dbReference>
<evidence type="ECO:0000256" key="2">
    <source>
        <dbReference type="HAMAP-Rule" id="MF_00048"/>
    </source>
</evidence>
<evidence type="ECO:0000256" key="1">
    <source>
        <dbReference type="ARBA" id="ARBA00006738"/>
    </source>
</evidence>
<dbReference type="Proteomes" id="UP000315439">
    <property type="component" value="Unassembled WGS sequence"/>
</dbReference>
<dbReference type="NCBIfam" id="NF009150">
    <property type="entry name" value="PRK12497.1-3"/>
    <property type="match status" value="1"/>
</dbReference>
<dbReference type="OrthoDB" id="9794876at2"/>
<keyword evidence="4" id="KW-1185">Reference proteome</keyword>
<dbReference type="SUPFAM" id="SSF52980">
    <property type="entry name" value="Restriction endonuclease-like"/>
    <property type="match status" value="1"/>
</dbReference>
<organism evidence="3 4">
    <name type="scientific">Aliikangiella coralliicola</name>
    <dbReference type="NCBI Taxonomy" id="2592383"/>
    <lineage>
        <taxon>Bacteria</taxon>
        <taxon>Pseudomonadati</taxon>
        <taxon>Pseudomonadota</taxon>
        <taxon>Gammaproteobacteria</taxon>
        <taxon>Oceanospirillales</taxon>
        <taxon>Pleioneaceae</taxon>
        <taxon>Aliikangiella</taxon>
    </lineage>
</organism>
<accession>A0A545UK26</accession>
<dbReference type="AlphaFoldDB" id="A0A545UK26"/>
<dbReference type="HAMAP" id="MF_00048">
    <property type="entry name" value="UPF0102"/>
    <property type="match status" value="1"/>
</dbReference>
<dbReference type="PANTHER" id="PTHR34039">
    <property type="entry name" value="UPF0102 PROTEIN YRAN"/>
    <property type="match status" value="1"/>
</dbReference>
<evidence type="ECO:0000313" key="4">
    <source>
        <dbReference type="Proteomes" id="UP000315439"/>
    </source>
</evidence>
<dbReference type="InterPro" id="IPR011856">
    <property type="entry name" value="tRNA_endonuc-like_dom_sf"/>
</dbReference>